<dbReference type="OrthoDB" id="685425at2759"/>
<comment type="caution">
    <text evidence="3">The sequence shown here is derived from an EMBL/GenBank/DDBJ whole genome shotgun (WGS) entry which is preliminary data.</text>
</comment>
<keyword evidence="4" id="KW-1185">Reference proteome</keyword>
<name>A0A3L6P964_PANMI</name>
<accession>A0A3L6P964</accession>
<feature type="region of interest" description="Disordered" evidence="1">
    <location>
        <begin position="11"/>
        <end position="30"/>
    </location>
</feature>
<evidence type="ECO:0000313" key="3">
    <source>
        <dbReference type="EMBL" id="RLM42088.1"/>
    </source>
</evidence>
<dbReference type="AlphaFoldDB" id="A0A3L6P964"/>
<protein>
    <recommendedName>
        <fullName evidence="2">Transposase (putative) gypsy type domain-containing protein</fullName>
    </recommendedName>
</protein>
<reference evidence="4" key="1">
    <citation type="journal article" date="2019" name="Nat. Commun.">
        <title>The genome of broomcorn millet.</title>
        <authorList>
            <person name="Zou C."/>
            <person name="Miki D."/>
            <person name="Li D."/>
            <person name="Tang Q."/>
            <person name="Xiao L."/>
            <person name="Rajput S."/>
            <person name="Deng P."/>
            <person name="Jia W."/>
            <person name="Huang R."/>
            <person name="Zhang M."/>
            <person name="Sun Y."/>
            <person name="Hu J."/>
            <person name="Fu X."/>
            <person name="Schnable P.S."/>
            <person name="Li F."/>
            <person name="Zhang H."/>
            <person name="Feng B."/>
            <person name="Zhu X."/>
            <person name="Liu R."/>
            <person name="Schnable J.C."/>
            <person name="Zhu J.-K."/>
            <person name="Zhang H."/>
        </authorList>
    </citation>
    <scope>NUCLEOTIDE SEQUENCE [LARGE SCALE GENOMIC DNA]</scope>
</reference>
<evidence type="ECO:0000313" key="4">
    <source>
        <dbReference type="Proteomes" id="UP000275267"/>
    </source>
</evidence>
<dbReference type="EMBL" id="PQIB02001121">
    <property type="protein sequence ID" value="RLM42088.1"/>
    <property type="molecule type" value="Genomic_DNA"/>
</dbReference>
<gene>
    <name evidence="3" type="ORF">C2845_PMPSC048697</name>
</gene>
<dbReference type="Pfam" id="PF04195">
    <property type="entry name" value="Transposase_28"/>
    <property type="match status" value="1"/>
</dbReference>
<evidence type="ECO:0000259" key="2">
    <source>
        <dbReference type="Pfam" id="PF04195"/>
    </source>
</evidence>
<feature type="compositionally biased region" description="Basic and acidic residues" evidence="1">
    <location>
        <begin position="18"/>
        <end position="30"/>
    </location>
</feature>
<sequence>MRVKRLVTFKMGKKKQASKGEKEESSTGDWERRKCTRADLLNLVAQVLLQLEEIVQWKPSFRQFIPKEDVDQIVIFEHFVETRLALPASDFFRDLLYHWGIQIHHLNPNSIVHLSIFIHFCQAFLGIEPHFDLFRYFFHLRQQPSEERQYLVGRAGIQFKQGKGKEYLTTHFPQTTQARGPCGSTSETISPHCQRELQGRRCGDLSGMRS</sequence>
<evidence type="ECO:0000256" key="1">
    <source>
        <dbReference type="SAM" id="MobiDB-lite"/>
    </source>
</evidence>
<organism evidence="3 4">
    <name type="scientific">Panicum miliaceum</name>
    <name type="common">Proso millet</name>
    <name type="synonym">Broomcorn millet</name>
    <dbReference type="NCBI Taxonomy" id="4540"/>
    <lineage>
        <taxon>Eukaryota</taxon>
        <taxon>Viridiplantae</taxon>
        <taxon>Streptophyta</taxon>
        <taxon>Embryophyta</taxon>
        <taxon>Tracheophyta</taxon>
        <taxon>Spermatophyta</taxon>
        <taxon>Magnoliopsida</taxon>
        <taxon>Liliopsida</taxon>
        <taxon>Poales</taxon>
        <taxon>Poaceae</taxon>
        <taxon>PACMAD clade</taxon>
        <taxon>Panicoideae</taxon>
        <taxon>Panicodae</taxon>
        <taxon>Paniceae</taxon>
        <taxon>Panicinae</taxon>
        <taxon>Panicum</taxon>
        <taxon>Panicum sect. Panicum</taxon>
    </lineage>
</organism>
<dbReference type="InterPro" id="IPR007321">
    <property type="entry name" value="Transposase_28"/>
</dbReference>
<feature type="domain" description="Transposase (putative) gypsy type" evidence="2">
    <location>
        <begin position="74"/>
        <end position="142"/>
    </location>
</feature>
<dbReference type="Proteomes" id="UP000275267">
    <property type="component" value="Unassembled WGS sequence"/>
</dbReference>
<proteinExistence type="predicted"/>
<dbReference type="PANTHER" id="PTHR33026:SF7">
    <property type="entry name" value="OS03G0100275 PROTEIN"/>
    <property type="match status" value="1"/>
</dbReference>
<dbReference type="PANTHER" id="PTHR33026">
    <property type="entry name" value="OS06G0360600 PROTEIN"/>
    <property type="match status" value="1"/>
</dbReference>